<dbReference type="PANTHER" id="PTHR13696">
    <property type="entry name" value="P-LOOP CONTAINING NUCLEOSIDE TRIPHOSPHATE HYDROLASE"/>
    <property type="match status" value="1"/>
</dbReference>
<dbReference type="SUPFAM" id="SSF52540">
    <property type="entry name" value="P-loop containing nucleoside triphosphate hydrolases"/>
    <property type="match status" value="1"/>
</dbReference>
<evidence type="ECO:0000313" key="3">
    <source>
        <dbReference type="Proteomes" id="UP000028534"/>
    </source>
</evidence>
<evidence type="ECO:0000313" key="4">
    <source>
        <dbReference type="Proteomes" id="UP000037029"/>
    </source>
</evidence>
<organism evidence="2 3">
    <name type="scientific">Sphingobium yanoikuyae</name>
    <name type="common">Sphingomonas yanoikuyae</name>
    <dbReference type="NCBI Taxonomy" id="13690"/>
    <lineage>
        <taxon>Bacteria</taxon>
        <taxon>Pseudomonadati</taxon>
        <taxon>Pseudomonadota</taxon>
        <taxon>Alphaproteobacteria</taxon>
        <taxon>Sphingomonadales</taxon>
        <taxon>Sphingomonadaceae</taxon>
        <taxon>Sphingobium</taxon>
    </lineage>
</organism>
<dbReference type="Pfam" id="PF07015">
    <property type="entry name" value="VirC1"/>
    <property type="match status" value="1"/>
</dbReference>
<evidence type="ECO:0000313" key="1">
    <source>
        <dbReference type="EMBL" id="ATP22024.1"/>
    </source>
</evidence>
<reference evidence="2 3" key="1">
    <citation type="submission" date="2014-03" db="EMBL/GenBank/DDBJ databases">
        <title>Genome sequence of Sphingobium yanoikuyae B1.</title>
        <authorList>
            <person name="Gan H.M."/>
            <person name="Gan H.Y."/>
            <person name="Savka M.A."/>
        </authorList>
    </citation>
    <scope>NUCLEOTIDE SEQUENCE [LARGE SCALE GENOMIC DNA]</scope>
    <source>
        <strain evidence="2 3">B1</strain>
    </source>
</reference>
<geneLocation type="plasmid" evidence="1">
    <name>pSES189</name>
</geneLocation>
<protein>
    <submittedName>
        <fullName evidence="1 2">ParA</fullName>
    </submittedName>
</protein>
<dbReference type="eggNOG" id="COG1192">
    <property type="taxonomic scope" value="Bacteria"/>
</dbReference>
<dbReference type="PANTHER" id="PTHR13696:SF96">
    <property type="entry name" value="COBQ_COBB_MIND_PARA NUCLEOTIDE BINDING DOMAIN-CONTAINING PROTEIN"/>
    <property type="match status" value="1"/>
</dbReference>
<evidence type="ECO:0000313" key="2">
    <source>
        <dbReference type="EMBL" id="KEZ13728.1"/>
    </source>
</evidence>
<keyword evidence="1" id="KW-0614">Plasmid</keyword>
<reference evidence="1 4" key="2">
    <citation type="submission" date="2017-04" db="EMBL/GenBank/DDBJ databases">
        <title>Characterization, genome and methylation analysis of a phthalic acid esters degrading strain Sphingobium yanoikuyae SHJ.</title>
        <authorList>
            <person name="Feng L."/>
        </authorList>
    </citation>
    <scope>NUCLEOTIDE SEQUENCE [LARGE SCALE GENOMIC DNA]</scope>
    <source>
        <strain evidence="1 4">SHJ</strain>
        <plasmid evidence="4">Plasmid pses189</plasmid>
        <plasmid evidence="1">pSES189</plasmid>
    </source>
</reference>
<proteinExistence type="predicted"/>
<dbReference type="RefSeq" id="WP_037522704.1">
    <property type="nucleotide sequence ID" value="NZ_CP020927.1"/>
</dbReference>
<dbReference type="Proteomes" id="UP000028534">
    <property type="component" value="Unassembled WGS sequence"/>
</dbReference>
<dbReference type="AlphaFoldDB" id="A0A084E6Y6"/>
<accession>A0A084E6Y6</accession>
<dbReference type="EMBL" id="CP020927">
    <property type="protein sequence ID" value="ATP22024.1"/>
    <property type="molecule type" value="Genomic_DNA"/>
</dbReference>
<dbReference type="InterPro" id="IPR027417">
    <property type="entry name" value="P-loop_NTPase"/>
</dbReference>
<geneLocation type="plasmid" evidence="4">
    <name>pses189</name>
</geneLocation>
<name>A0A084E6Y6_SPHYA</name>
<dbReference type="InterPro" id="IPR050678">
    <property type="entry name" value="DNA_Partitioning_ATPase"/>
</dbReference>
<dbReference type="CDD" id="cd02042">
    <property type="entry name" value="ParAB_family"/>
    <property type="match status" value="1"/>
</dbReference>
<gene>
    <name evidence="1" type="ORF">BV87_26645</name>
    <name evidence="2" type="ORF">CP98_04923</name>
</gene>
<dbReference type="PIRSF" id="PIRSF009320">
    <property type="entry name" value="Nuc_binding_HP_1000"/>
    <property type="match status" value="1"/>
</dbReference>
<dbReference type="InterPro" id="IPR009744">
    <property type="entry name" value="VirC1"/>
</dbReference>
<sequence length="228" mass="24156">MAVIAFVSPKGGVGKTTAALLLAGEIADQGGKVCIIDADPNQPLMAWSEMPGRPENITVVNCRSENDIGDLIEAGEESANFVLVDLEGAATATVTFAIGMSDLVIIPCKGSHLDAQQAARAILLVRGAARSSRRSIDHAILFTQLPPALRSINYSDIEAQFSHNEVPVLPVPVYNREAYRTMFSTGGTLHTLDVKGVGNIKAAKENSAAYAAAVIDRLRQQSEQETAA</sequence>
<dbReference type="PATRIC" id="fig|13690.10.peg.5090"/>
<dbReference type="Proteomes" id="UP000037029">
    <property type="component" value="Plasmid pses189"/>
</dbReference>
<dbReference type="Gene3D" id="3.40.50.300">
    <property type="entry name" value="P-loop containing nucleotide triphosphate hydrolases"/>
    <property type="match status" value="1"/>
</dbReference>
<dbReference type="EMBL" id="JGVR01000055">
    <property type="protein sequence ID" value="KEZ13728.1"/>
    <property type="molecule type" value="Genomic_DNA"/>
</dbReference>